<gene>
    <name evidence="1" type="ORF">HPB50_011268</name>
</gene>
<reference evidence="1" key="1">
    <citation type="submission" date="2020-05" db="EMBL/GenBank/DDBJ databases">
        <title>Large-scale comparative analyses of tick genomes elucidate their genetic diversity and vector capacities.</title>
        <authorList>
            <person name="Jia N."/>
            <person name="Wang J."/>
            <person name="Shi W."/>
            <person name="Du L."/>
            <person name="Sun Y."/>
            <person name="Zhan W."/>
            <person name="Jiang J."/>
            <person name="Wang Q."/>
            <person name="Zhang B."/>
            <person name="Ji P."/>
            <person name="Sakyi L.B."/>
            <person name="Cui X."/>
            <person name="Yuan T."/>
            <person name="Jiang B."/>
            <person name="Yang W."/>
            <person name="Lam T.T.-Y."/>
            <person name="Chang Q."/>
            <person name="Ding S."/>
            <person name="Wang X."/>
            <person name="Zhu J."/>
            <person name="Ruan X."/>
            <person name="Zhao L."/>
            <person name="Wei J."/>
            <person name="Que T."/>
            <person name="Du C."/>
            <person name="Cheng J."/>
            <person name="Dai P."/>
            <person name="Han X."/>
            <person name="Huang E."/>
            <person name="Gao Y."/>
            <person name="Liu J."/>
            <person name="Shao H."/>
            <person name="Ye R."/>
            <person name="Li L."/>
            <person name="Wei W."/>
            <person name="Wang X."/>
            <person name="Wang C."/>
            <person name="Yang T."/>
            <person name="Huo Q."/>
            <person name="Li W."/>
            <person name="Guo W."/>
            <person name="Chen H."/>
            <person name="Zhou L."/>
            <person name="Ni X."/>
            <person name="Tian J."/>
            <person name="Zhou Y."/>
            <person name="Sheng Y."/>
            <person name="Liu T."/>
            <person name="Pan Y."/>
            <person name="Xia L."/>
            <person name="Li J."/>
            <person name="Zhao F."/>
            <person name="Cao W."/>
        </authorList>
    </citation>
    <scope>NUCLEOTIDE SEQUENCE</scope>
    <source>
        <tissue evidence="1">Larvae</tissue>
    </source>
</reference>
<name>A0ACB7T707_HYAAI</name>
<dbReference type="EMBL" id="CM023490">
    <property type="protein sequence ID" value="KAH6942853.1"/>
    <property type="molecule type" value="Genomic_DNA"/>
</dbReference>
<dbReference type="Proteomes" id="UP000821845">
    <property type="component" value="Chromosome 10"/>
</dbReference>
<accession>A0ACB7T707</accession>
<protein>
    <submittedName>
        <fullName evidence="1">Uncharacterized protein</fullName>
    </submittedName>
</protein>
<evidence type="ECO:0000313" key="2">
    <source>
        <dbReference type="Proteomes" id="UP000821845"/>
    </source>
</evidence>
<comment type="caution">
    <text evidence="1">The sequence shown here is derived from an EMBL/GenBank/DDBJ whole genome shotgun (WGS) entry which is preliminary data.</text>
</comment>
<keyword evidence="2" id="KW-1185">Reference proteome</keyword>
<sequence length="314" mass="35208">MRHRRIPKVSFFAVLLDSRDGFCILVVVMLVVWLAMCLRDYSYLEAFRLSAVLNSGMFLIASFLANSTVYPMRNSGTRAQRHRLSRVIILTAWMLAIQPLSVYFRGELTSRLAVAVPHGQIDTLEKLELALDKGALRLCVVRDGCLSDAMAGTTPYGNETLHAKLRKAFHSQPSGTANMVSTVEQCLECAGKAGFACFACSLEDCRAEQAMRAFVQSREPLNLAFATMPATKGYPLFREYDHLIERMFEAALIPFNIKDMRCNRKSEPTWQHAGTADYDEQMTQVFELSAFFATFACLMCLSIFLFCVEVALGL</sequence>
<proteinExistence type="predicted"/>
<organism evidence="1 2">
    <name type="scientific">Hyalomma asiaticum</name>
    <name type="common">Tick</name>
    <dbReference type="NCBI Taxonomy" id="266040"/>
    <lineage>
        <taxon>Eukaryota</taxon>
        <taxon>Metazoa</taxon>
        <taxon>Ecdysozoa</taxon>
        <taxon>Arthropoda</taxon>
        <taxon>Chelicerata</taxon>
        <taxon>Arachnida</taxon>
        <taxon>Acari</taxon>
        <taxon>Parasitiformes</taxon>
        <taxon>Ixodida</taxon>
        <taxon>Ixodoidea</taxon>
        <taxon>Ixodidae</taxon>
        <taxon>Hyalomminae</taxon>
        <taxon>Hyalomma</taxon>
    </lineage>
</organism>
<evidence type="ECO:0000313" key="1">
    <source>
        <dbReference type="EMBL" id="KAH6942853.1"/>
    </source>
</evidence>